<protein>
    <submittedName>
        <fullName evidence="2">Uncharacterized protein</fullName>
    </submittedName>
</protein>
<feature type="region of interest" description="Disordered" evidence="1">
    <location>
        <begin position="169"/>
        <end position="189"/>
    </location>
</feature>
<sequence length="189" mass="21267">MADIAPKWLTYPSPGKITNDKNIGKLSTDEITIRRQKDTRHYQQEPDRILREFVTKIAGENVTMSLIADYCPARNKTLRSIPALPETRQMITNTFAENVKLNLLATGHQFFNISTAALITNLILLKNGSNCYHYQDSNNVAKENSSESSLSKRFSRSRLRESFCVKAGNRSAADQSSPSQAVRRNQGKC</sequence>
<feature type="compositionally biased region" description="Polar residues" evidence="1">
    <location>
        <begin position="172"/>
        <end position="189"/>
    </location>
</feature>
<keyword evidence="3" id="KW-1185">Reference proteome</keyword>
<evidence type="ECO:0000313" key="3">
    <source>
        <dbReference type="Proteomes" id="UP000826195"/>
    </source>
</evidence>
<dbReference type="Proteomes" id="UP000826195">
    <property type="component" value="Unassembled WGS sequence"/>
</dbReference>
<name>A0AAV7J885_COTGL</name>
<evidence type="ECO:0000256" key="1">
    <source>
        <dbReference type="SAM" id="MobiDB-lite"/>
    </source>
</evidence>
<evidence type="ECO:0000313" key="2">
    <source>
        <dbReference type="EMBL" id="KAH0567741.1"/>
    </source>
</evidence>
<organism evidence="2 3">
    <name type="scientific">Cotesia glomerata</name>
    <name type="common">Lepidopteran parasitic wasp</name>
    <name type="synonym">Apanteles glomeratus</name>
    <dbReference type="NCBI Taxonomy" id="32391"/>
    <lineage>
        <taxon>Eukaryota</taxon>
        <taxon>Metazoa</taxon>
        <taxon>Ecdysozoa</taxon>
        <taxon>Arthropoda</taxon>
        <taxon>Hexapoda</taxon>
        <taxon>Insecta</taxon>
        <taxon>Pterygota</taxon>
        <taxon>Neoptera</taxon>
        <taxon>Endopterygota</taxon>
        <taxon>Hymenoptera</taxon>
        <taxon>Apocrita</taxon>
        <taxon>Ichneumonoidea</taxon>
        <taxon>Braconidae</taxon>
        <taxon>Microgastrinae</taxon>
        <taxon>Cotesia</taxon>
    </lineage>
</organism>
<comment type="caution">
    <text evidence="2">The sequence shown here is derived from an EMBL/GenBank/DDBJ whole genome shotgun (WGS) entry which is preliminary data.</text>
</comment>
<gene>
    <name evidence="2" type="ORF">KQX54_012981</name>
</gene>
<dbReference type="AlphaFoldDB" id="A0AAV7J885"/>
<proteinExistence type="predicted"/>
<reference evidence="2 3" key="1">
    <citation type="journal article" date="2021" name="J. Hered.">
        <title>A chromosome-level genome assembly of the parasitoid wasp, Cotesia glomerata (Hymenoptera: Braconidae).</title>
        <authorList>
            <person name="Pinto B.J."/>
            <person name="Weis J.J."/>
            <person name="Gamble T."/>
            <person name="Ode P.J."/>
            <person name="Paul R."/>
            <person name="Zaspel J.M."/>
        </authorList>
    </citation>
    <scope>NUCLEOTIDE SEQUENCE [LARGE SCALE GENOMIC DNA]</scope>
    <source>
        <strain evidence="2">CgM1</strain>
    </source>
</reference>
<accession>A0AAV7J885</accession>
<dbReference type="EMBL" id="JAHXZJ010000001">
    <property type="protein sequence ID" value="KAH0567741.1"/>
    <property type="molecule type" value="Genomic_DNA"/>
</dbReference>